<name>A0A8J9ZQ18_BRALA</name>
<organism evidence="13 14">
    <name type="scientific">Branchiostoma lanceolatum</name>
    <name type="common">Common lancelet</name>
    <name type="synonym">Amphioxus lanceolatum</name>
    <dbReference type="NCBI Taxonomy" id="7740"/>
    <lineage>
        <taxon>Eukaryota</taxon>
        <taxon>Metazoa</taxon>
        <taxon>Chordata</taxon>
        <taxon>Cephalochordata</taxon>
        <taxon>Leptocardii</taxon>
        <taxon>Amphioxiformes</taxon>
        <taxon>Branchiostomatidae</taxon>
        <taxon>Branchiostoma</taxon>
    </lineage>
</organism>
<keyword evidence="14" id="KW-1185">Reference proteome</keyword>
<keyword evidence="8 9" id="KW-0539">Nucleus</keyword>
<evidence type="ECO:0000256" key="6">
    <source>
        <dbReference type="ARBA" id="ARBA00023163"/>
    </source>
</evidence>
<keyword evidence="6 9" id="KW-0804">Transcription</keyword>
<keyword evidence="2 9" id="KW-0863">Zinc-finger</keyword>
<dbReference type="InterPro" id="IPR001723">
    <property type="entry name" value="Nuclear_hrmn_rcpt"/>
</dbReference>
<feature type="compositionally biased region" description="Low complexity" evidence="10">
    <location>
        <begin position="141"/>
        <end position="156"/>
    </location>
</feature>
<dbReference type="CDD" id="cd06959">
    <property type="entry name" value="NR_DBD_EcR_like"/>
    <property type="match status" value="1"/>
</dbReference>
<dbReference type="InterPro" id="IPR000536">
    <property type="entry name" value="Nucl_hrmn_rcpt_lig-bd"/>
</dbReference>
<dbReference type="Proteomes" id="UP000838412">
    <property type="component" value="Chromosome 3"/>
</dbReference>
<dbReference type="Pfam" id="PF00104">
    <property type="entry name" value="Hormone_recep"/>
    <property type="match status" value="1"/>
</dbReference>
<evidence type="ECO:0000256" key="7">
    <source>
        <dbReference type="ARBA" id="ARBA00023170"/>
    </source>
</evidence>
<dbReference type="PROSITE" id="PS51030">
    <property type="entry name" value="NUCLEAR_REC_DBD_2"/>
    <property type="match status" value="1"/>
</dbReference>
<feature type="domain" description="Nuclear receptor" evidence="11">
    <location>
        <begin position="51"/>
        <end position="126"/>
    </location>
</feature>
<feature type="region of interest" description="Disordered" evidence="10">
    <location>
        <begin position="139"/>
        <end position="175"/>
    </location>
</feature>
<dbReference type="Gene3D" id="3.30.50.10">
    <property type="entry name" value="Erythroid Transcription Factor GATA-1, subunit A"/>
    <property type="match status" value="1"/>
</dbReference>
<dbReference type="SUPFAM" id="SSF57716">
    <property type="entry name" value="Glucocorticoid receptor-like (DNA-binding domain)"/>
    <property type="match status" value="1"/>
</dbReference>
<dbReference type="GO" id="GO:0004879">
    <property type="term" value="F:nuclear receptor activity"/>
    <property type="evidence" value="ECO:0007669"/>
    <property type="project" value="TreeGrafter"/>
</dbReference>
<dbReference type="SMART" id="SM00430">
    <property type="entry name" value="HOLI"/>
    <property type="match status" value="1"/>
</dbReference>
<dbReference type="SMART" id="SM00399">
    <property type="entry name" value="ZnF_C4"/>
    <property type="match status" value="1"/>
</dbReference>
<keyword evidence="3 9" id="KW-0862">Zinc</keyword>
<keyword evidence="7 9" id="KW-0675">Receptor</keyword>
<reference evidence="13" key="1">
    <citation type="submission" date="2022-01" db="EMBL/GenBank/DDBJ databases">
        <authorList>
            <person name="Braso-Vives M."/>
        </authorList>
    </citation>
    <scope>NUCLEOTIDE SEQUENCE</scope>
</reference>
<proteinExistence type="inferred from homology"/>
<evidence type="ECO:0000256" key="9">
    <source>
        <dbReference type="RuleBase" id="RU004334"/>
    </source>
</evidence>
<evidence type="ECO:0000259" key="11">
    <source>
        <dbReference type="PROSITE" id="PS51030"/>
    </source>
</evidence>
<evidence type="ECO:0000313" key="14">
    <source>
        <dbReference type="Proteomes" id="UP000838412"/>
    </source>
</evidence>
<comment type="subcellular location">
    <subcellularLocation>
        <location evidence="9">Nucleus</location>
    </subcellularLocation>
</comment>
<dbReference type="GO" id="GO:0045944">
    <property type="term" value="P:positive regulation of transcription by RNA polymerase II"/>
    <property type="evidence" value="ECO:0007669"/>
    <property type="project" value="TreeGrafter"/>
</dbReference>
<dbReference type="PROSITE" id="PS00031">
    <property type="entry name" value="NUCLEAR_REC_DBD_1"/>
    <property type="match status" value="1"/>
</dbReference>
<evidence type="ECO:0000256" key="4">
    <source>
        <dbReference type="ARBA" id="ARBA00023015"/>
    </source>
</evidence>
<dbReference type="InterPro" id="IPR001628">
    <property type="entry name" value="Znf_hrmn_rcpt"/>
</dbReference>
<protein>
    <submittedName>
        <fullName evidence="13">NR1H3 protein</fullName>
    </submittedName>
</protein>
<gene>
    <name evidence="13" type="primary">NR1H3</name>
    <name evidence="13" type="ORF">BLAG_LOCUS15742</name>
</gene>
<dbReference type="Gene3D" id="1.10.565.10">
    <property type="entry name" value="Retinoid X Receptor"/>
    <property type="match status" value="1"/>
</dbReference>
<evidence type="ECO:0000256" key="8">
    <source>
        <dbReference type="ARBA" id="ARBA00023242"/>
    </source>
</evidence>
<dbReference type="GO" id="GO:0090575">
    <property type="term" value="C:RNA polymerase II transcription regulator complex"/>
    <property type="evidence" value="ECO:0007669"/>
    <property type="project" value="TreeGrafter"/>
</dbReference>
<feature type="domain" description="NR LBD" evidence="12">
    <location>
        <begin position="229"/>
        <end position="436"/>
    </location>
</feature>
<dbReference type="CDD" id="cd06929">
    <property type="entry name" value="NR_LBD_F1"/>
    <property type="match status" value="1"/>
</dbReference>
<dbReference type="GO" id="GO:0000978">
    <property type="term" value="F:RNA polymerase II cis-regulatory region sequence-specific DNA binding"/>
    <property type="evidence" value="ECO:0007669"/>
    <property type="project" value="TreeGrafter"/>
</dbReference>
<evidence type="ECO:0000256" key="10">
    <source>
        <dbReference type="SAM" id="MobiDB-lite"/>
    </source>
</evidence>
<keyword evidence="5 9" id="KW-0238">DNA-binding</keyword>
<dbReference type="InterPro" id="IPR035500">
    <property type="entry name" value="NHR-like_dom_sf"/>
</dbReference>
<evidence type="ECO:0000259" key="12">
    <source>
        <dbReference type="PROSITE" id="PS51843"/>
    </source>
</evidence>
<dbReference type="PANTHER" id="PTHR24082:SF507">
    <property type="entry name" value="BILE ACID RECEPTOR-RELATED"/>
    <property type="match status" value="1"/>
</dbReference>
<keyword evidence="4 9" id="KW-0805">Transcription regulation</keyword>
<dbReference type="AlphaFoldDB" id="A0A8J9ZQ18"/>
<dbReference type="GO" id="GO:0008270">
    <property type="term" value="F:zinc ion binding"/>
    <property type="evidence" value="ECO:0007669"/>
    <property type="project" value="UniProtKB-KW"/>
</dbReference>
<dbReference type="InterPro" id="IPR013088">
    <property type="entry name" value="Znf_NHR/GATA"/>
</dbReference>
<dbReference type="FunFam" id="3.30.50.10:FF:000044">
    <property type="entry name" value="retinoic acid receptor beta isoform X4"/>
    <property type="match status" value="1"/>
</dbReference>
<dbReference type="PRINTS" id="PR00398">
    <property type="entry name" value="STRDHORMONER"/>
</dbReference>
<keyword evidence="1 9" id="KW-0479">Metal-binding</keyword>
<accession>A0A8J9ZQ18</accession>
<evidence type="ECO:0000256" key="1">
    <source>
        <dbReference type="ARBA" id="ARBA00022723"/>
    </source>
</evidence>
<evidence type="ECO:0000256" key="5">
    <source>
        <dbReference type="ARBA" id="ARBA00023125"/>
    </source>
</evidence>
<dbReference type="InterPro" id="IPR050234">
    <property type="entry name" value="Nuclear_hormone_rcpt_NR1"/>
</dbReference>
<dbReference type="GO" id="GO:0000122">
    <property type="term" value="P:negative regulation of transcription by RNA polymerase II"/>
    <property type="evidence" value="ECO:0007669"/>
    <property type="project" value="TreeGrafter"/>
</dbReference>
<sequence length="436" mass="48380">MLAEGLKVGAGPVTHSSQSTLCTMSKRVTVTAIFEEEEESVVVTGPPDVESGNCLVCGEKASGFHYGVFSCEGCKGFFRRSVHKGSVKVCKFGNKCCLDPSTRRSCAECRLRLCKAAGMRPDCLLSDAQRRSKSLWRQHYPAGKSSNAGPSSAPSPLINENVDISSSAPGTSAPPWSDDVCYSSTAQWILGDPEVARMFAKPELVQFLAPNHQQIISEILGYWKKSASEERSHIEELCKDTLAGKTMEEKQLNTLKHGDVCIQRCIAFCKAIRGFKDLSIDDQIAVVKGSMFEYSMMRWTVSCQECDIDHEVTYRVANLVYTQDFMDTYMKWVEGMAKLNVDPITVHLLCCAVVLSPDRPHIADTATLEKAQEQYTDCLQAYCKVAYPNEPMMFPNLLGKLTEVRSAGQAFENGLRPDYETMLKVQPLVSEVWPKK</sequence>
<dbReference type="PRINTS" id="PR00047">
    <property type="entry name" value="STROIDFINGER"/>
</dbReference>
<evidence type="ECO:0000256" key="2">
    <source>
        <dbReference type="ARBA" id="ARBA00022771"/>
    </source>
</evidence>
<evidence type="ECO:0000313" key="13">
    <source>
        <dbReference type="EMBL" id="CAH1258038.1"/>
    </source>
</evidence>
<dbReference type="Pfam" id="PF00105">
    <property type="entry name" value="zf-C4"/>
    <property type="match status" value="1"/>
</dbReference>
<dbReference type="OrthoDB" id="5850793at2759"/>
<dbReference type="GO" id="GO:0030154">
    <property type="term" value="P:cell differentiation"/>
    <property type="evidence" value="ECO:0007669"/>
    <property type="project" value="TreeGrafter"/>
</dbReference>
<evidence type="ECO:0000256" key="3">
    <source>
        <dbReference type="ARBA" id="ARBA00022833"/>
    </source>
</evidence>
<dbReference type="PROSITE" id="PS51843">
    <property type="entry name" value="NR_LBD"/>
    <property type="match status" value="1"/>
</dbReference>
<comment type="similarity">
    <text evidence="9">Belongs to the nuclear hormone receptor family.</text>
</comment>
<dbReference type="SUPFAM" id="SSF48508">
    <property type="entry name" value="Nuclear receptor ligand-binding domain"/>
    <property type="match status" value="1"/>
</dbReference>
<dbReference type="PANTHER" id="PTHR24082">
    <property type="entry name" value="NUCLEAR HORMONE RECEPTOR"/>
    <property type="match status" value="1"/>
</dbReference>
<dbReference type="EMBL" id="OV696688">
    <property type="protein sequence ID" value="CAH1258038.1"/>
    <property type="molecule type" value="Genomic_DNA"/>
</dbReference>